<keyword evidence="2" id="KW-0472">Membrane</keyword>
<accession>A0ABM8DN58</accession>
<keyword evidence="2" id="KW-0812">Transmembrane</keyword>
<evidence type="ECO:0000256" key="1">
    <source>
        <dbReference type="SAM" id="Coils"/>
    </source>
</evidence>
<gene>
    <name evidence="3" type="ORF">GETHOR_04200</name>
</gene>
<feature type="transmembrane region" description="Helical" evidence="2">
    <location>
        <begin position="451"/>
        <end position="470"/>
    </location>
</feature>
<keyword evidence="1" id="KW-0175">Coiled coil</keyword>
<name>A0ABM8DN58_9BACT</name>
<dbReference type="Gene3D" id="3.30.450.20">
    <property type="entry name" value="PAS domain"/>
    <property type="match status" value="1"/>
</dbReference>
<feature type="transmembrane region" description="Helical" evidence="2">
    <location>
        <begin position="129"/>
        <end position="149"/>
    </location>
</feature>
<evidence type="ECO:0000313" key="4">
    <source>
        <dbReference type="Proteomes" id="UP001242010"/>
    </source>
</evidence>
<organism evidence="3 4">
    <name type="scientific">Geothrix oryzae</name>
    <dbReference type="NCBI Taxonomy" id="2927975"/>
    <lineage>
        <taxon>Bacteria</taxon>
        <taxon>Pseudomonadati</taxon>
        <taxon>Acidobacteriota</taxon>
        <taxon>Holophagae</taxon>
        <taxon>Holophagales</taxon>
        <taxon>Holophagaceae</taxon>
        <taxon>Geothrix</taxon>
    </lineage>
</organism>
<sequence length="625" mass="69276">MSDALSRHAVLASLLLGAVGFLANLLRVEIFFNVDFIFGSAFVMFAILHAGLGPGVAAALVAGSATWVLWNHPWALVILAAEAVCVGWLVRRRSWDLLLADILFWTLLGAPLVWVFYHDLLHTSVQTTTLIILKQAVNGIINTILAYLIHVAWRAWTRPGTGIRPALRPAFFITMVAMVAFPALLFLVVYVRRGIHQEEQLLVRHSAELDQVARQALREWIEDKHQGVITLAALATRPDAPRARLQEATEIIRAATPAFRRVGVLDARADVIAYSPLNDGEGRPVLGRNFADRPYLPALRASLRPLVGDLVMGRIGPTQPMLPLLAPILRGGRYDGYCIGVTNLDHVRELLQTLAGQSGAQLTLLDRNQRVISSTRQELAVMSEFHPPIAETRPLGEGAWQWIPRLKPGTSRMQRWRSSLLVREGLLTPQFPWKVRVELPLVPMLDSLTRISLFGLGTLYLLILGTAALAQTLSRRFTDSISKLEAATRAFPLLLQADAGTPLALPPSGIEEMHRLNGHFQQMADALRSSFHELNALKDTLEERVATRTRELQEAVDTIKTLHGIIPICASCKKIRDDHGSWNQLETYISQHTDADFTHGICPDCSERLYPGLRPKSPEGRTGPP</sequence>
<dbReference type="RefSeq" id="WP_286354942.1">
    <property type="nucleotide sequence ID" value="NZ_AP027079.1"/>
</dbReference>
<dbReference type="EMBL" id="AP027079">
    <property type="protein sequence ID" value="BDU68319.1"/>
    <property type="molecule type" value="Genomic_DNA"/>
</dbReference>
<protein>
    <recommendedName>
        <fullName evidence="5">HAMP domain-containing protein</fullName>
    </recommendedName>
</protein>
<keyword evidence="2" id="KW-1133">Transmembrane helix</keyword>
<evidence type="ECO:0008006" key="5">
    <source>
        <dbReference type="Google" id="ProtNLM"/>
    </source>
</evidence>
<feature type="transmembrane region" description="Helical" evidence="2">
    <location>
        <begin position="6"/>
        <end position="26"/>
    </location>
</feature>
<feature type="transmembrane region" description="Helical" evidence="2">
    <location>
        <begin position="73"/>
        <end position="90"/>
    </location>
</feature>
<keyword evidence="4" id="KW-1185">Reference proteome</keyword>
<reference evidence="4" key="1">
    <citation type="journal article" date="2023" name="Int. J. Syst. Evol. Microbiol.">
        <title>Mesoterricola silvestris gen. nov., sp. nov., Mesoterricola sediminis sp. nov., Geothrix oryzae sp. nov., Geothrix edaphica sp. nov., Geothrix rubra sp. nov., and Geothrix limicola sp. nov., six novel members of Acidobacteriota isolated from soils.</title>
        <authorList>
            <person name="Itoh H."/>
            <person name="Sugisawa Y."/>
            <person name="Mise K."/>
            <person name="Xu Z."/>
            <person name="Kuniyasu M."/>
            <person name="Ushijima N."/>
            <person name="Kawano K."/>
            <person name="Kobayashi E."/>
            <person name="Shiratori Y."/>
            <person name="Masuda Y."/>
            <person name="Senoo K."/>
        </authorList>
    </citation>
    <scope>NUCLEOTIDE SEQUENCE [LARGE SCALE GENOMIC DNA]</scope>
    <source>
        <strain evidence="4">Red222</strain>
    </source>
</reference>
<dbReference type="Proteomes" id="UP001242010">
    <property type="component" value="Chromosome"/>
</dbReference>
<feature type="transmembrane region" description="Helical" evidence="2">
    <location>
        <begin position="38"/>
        <end position="61"/>
    </location>
</feature>
<feature type="coiled-coil region" evidence="1">
    <location>
        <begin position="524"/>
        <end position="558"/>
    </location>
</feature>
<proteinExistence type="predicted"/>
<feature type="transmembrane region" description="Helical" evidence="2">
    <location>
        <begin position="97"/>
        <end position="117"/>
    </location>
</feature>
<evidence type="ECO:0000313" key="3">
    <source>
        <dbReference type="EMBL" id="BDU68319.1"/>
    </source>
</evidence>
<feature type="transmembrane region" description="Helical" evidence="2">
    <location>
        <begin position="170"/>
        <end position="191"/>
    </location>
</feature>
<evidence type="ECO:0000256" key="2">
    <source>
        <dbReference type="SAM" id="Phobius"/>
    </source>
</evidence>